<organism evidence="2 3">
    <name type="scientific">Mytilus galloprovincialis</name>
    <name type="common">Mediterranean mussel</name>
    <dbReference type="NCBI Taxonomy" id="29158"/>
    <lineage>
        <taxon>Eukaryota</taxon>
        <taxon>Metazoa</taxon>
        <taxon>Spiralia</taxon>
        <taxon>Lophotrochozoa</taxon>
        <taxon>Mollusca</taxon>
        <taxon>Bivalvia</taxon>
        <taxon>Autobranchia</taxon>
        <taxon>Pteriomorphia</taxon>
        <taxon>Mytilida</taxon>
        <taxon>Mytiloidea</taxon>
        <taxon>Mytilidae</taxon>
        <taxon>Mytilinae</taxon>
        <taxon>Mytilus</taxon>
    </lineage>
</organism>
<dbReference type="PANTHER" id="PTHR10656:SF69">
    <property type="entry name" value="MAB-21-LIKE HHH_H2TH-LIKE DOMAIN-CONTAINING PROTEIN"/>
    <property type="match status" value="1"/>
</dbReference>
<comment type="caution">
    <text evidence="2">The sequence shown here is derived from an EMBL/GenBank/DDBJ whole genome shotgun (WGS) entry which is preliminary data.</text>
</comment>
<name>A0A8B6FKX1_MYTGA</name>
<evidence type="ECO:0000313" key="3">
    <source>
        <dbReference type="Proteomes" id="UP000596742"/>
    </source>
</evidence>
<keyword evidence="3" id="KW-1185">Reference proteome</keyword>
<sequence length="622" mass="73139">MNTVHDNLSNCEYNTIITSGSFGEGIQMPGSDIDLMHVLKEYDVFEEAKIQKNRNTAQFLMETEDTKPGFVRLRFLHSNDKSIFELCDEMRCYKYFSNVLFKENFMTDVYSCVHGPCLSDKTGLFDVAYCLHSKSWVKPAQPWLKRSNNSWPGFKVKQNIMKHGVLFVAIGVKGSAYEQIEWRLLFSVGEKFLIYTFTHTQCICYSLMRILLKEQIDIDIECKDLLCSYFMKTILFWLSEELPISIWRPENLISCFMRCFRRLIYCVEYSVCPHYFIPENNLFEDKMKGKARETLLHKLKIIYSYGWKFLVFPFEISNTEISFPFEQIQLNQRNTNYVNNSNLQKLLSSNIQCITGYGITSDKLWENGIHMIMSHKSSKIKTMCLYYMSRMITLLETKQVKDIYDNKSKYQQYKTRISTLVQNIYHDSVTGWLKLASFFYKTKQFKIALVIIRYSLLKCTPEKLYPHMKKSGFPHDQLNIRVFRKMNFVKLWKYLLVDYVVLYPDCMLTLEELEIDVSPSKSCILKVPSIVYAHFLCFLCHNHLNDARLCQESLLLLQTTIEENYLLSTNITIGVSYNMLGITFELIGDKGAAKQAFIQSIRYYPSVEKNTAYRRLISLMFF</sequence>
<evidence type="ECO:0000259" key="1">
    <source>
        <dbReference type="Pfam" id="PF20266"/>
    </source>
</evidence>
<dbReference type="Gene3D" id="1.10.1410.40">
    <property type="match status" value="1"/>
</dbReference>
<dbReference type="OrthoDB" id="10422624at2759"/>
<dbReference type="InterPro" id="IPR046906">
    <property type="entry name" value="Mab-21_HhH/H2TH-like"/>
</dbReference>
<dbReference type="EMBL" id="UYJE01006838">
    <property type="protein sequence ID" value="VDI49540.1"/>
    <property type="molecule type" value="Genomic_DNA"/>
</dbReference>
<gene>
    <name evidence="2" type="ORF">MGAL_10B027616</name>
</gene>
<dbReference type="AlphaFoldDB" id="A0A8B6FKX1"/>
<dbReference type="InterPro" id="IPR024810">
    <property type="entry name" value="MAB21L/cGLR"/>
</dbReference>
<dbReference type="SMART" id="SM01265">
    <property type="entry name" value="Mab-21"/>
    <property type="match status" value="1"/>
</dbReference>
<dbReference type="PANTHER" id="PTHR10656">
    <property type="entry name" value="CELL FATE DETERMINING PROTEIN MAB21-RELATED"/>
    <property type="match status" value="1"/>
</dbReference>
<evidence type="ECO:0000313" key="2">
    <source>
        <dbReference type="EMBL" id="VDI49540.1"/>
    </source>
</evidence>
<dbReference type="Proteomes" id="UP000596742">
    <property type="component" value="Unassembled WGS sequence"/>
</dbReference>
<reference evidence="2" key="1">
    <citation type="submission" date="2018-11" db="EMBL/GenBank/DDBJ databases">
        <authorList>
            <person name="Alioto T."/>
            <person name="Alioto T."/>
        </authorList>
    </citation>
    <scope>NUCLEOTIDE SEQUENCE</scope>
</reference>
<dbReference type="Pfam" id="PF20266">
    <property type="entry name" value="Mab-21_C"/>
    <property type="match status" value="1"/>
</dbReference>
<feature type="domain" description="Mab-21-like HhH/H2TH-like" evidence="1">
    <location>
        <begin position="204"/>
        <end position="297"/>
    </location>
</feature>
<accession>A0A8B6FKX1</accession>
<proteinExistence type="predicted"/>
<protein>
    <recommendedName>
        <fullName evidence="1">Mab-21-like HhH/H2TH-like domain-containing protein</fullName>
    </recommendedName>
</protein>